<proteinExistence type="predicted"/>
<sequence length="125" mass="13133">MTDEPADQVDEPQSGFDMRLIPGPLRRPVGPDSFTGLTDAAVTEIDAAGVWFARDLTDDERTAIAAFVTSSDDSDLTARDLLARALDGTGTGPAINLAELAAAYLLGRPLPDPVFSPPAPPTPQE</sequence>
<protein>
    <submittedName>
        <fullName evidence="2">Uncharacterized protein</fullName>
    </submittedName>
</protein>
<dbReference type="Proteomes" id="UP001501495">
    <property type="component" value="Unassembled WGS sequence"/>
</dbReference>
<name>A0ABP7XK67_9ACTN</name>
<evidence type="ECO:0000313" key="2">
    <source>
        <dbReference type="EMBL" id="GAA4120451.1"/>
    </source>
</evidence>
<evidence type="ECO:0000313" key="3">
    <source>
        <dbReference type="Proteomes" id="UP001501495"/>
    </source>
</evidence>
<accession>A0ABP7XK67</accession>
<dbReference type="EMBL" id="BAAAZH010000016">
    <property type="protein sequence ID" value="GAA4120451.1"/>
    <property type="molecule type" value="Genomic_DNA"/>
</dbReference>
<feature type="region of interest" description="Disordered" evidence="1">
    <location>
        <begin position="1"/>
        <end position="23"/>
    </location>
</feature>
<organism evidence="2 3">
    <name type="scientific">Nocardioides fonticola</name>
    <dbReference type="NCBI Taxonomy" id="450363"/>
    <lineage>
        <taxon>Bacteria</taxon>
        <taxon>Bacillati</taxon>
        <taxon>Actinomycetota</taxon>
        <taxon>Actinomycetes</taxon>
        <taxon>Propionibacteriales</taxon>
        <taxon>Nocardioidaceae</taxon>
        <taxon>Nocardioides</taxon>
    </lineage>
</organism>
<gene>
    <name evidence="2" type="ORF">GCM10022215_24090</name>
</gene>
<evidence type="ECO:0000256" key="1">
    <source>
        <dbReference type="SAM" id="MobiDB-lite"/>
    </source>
</evidence>
<keyword evidence="3" id="KW-1185">Reference proteome</keyword>
<comment type="caution">
    <text evidence="2">The sequence shown here is derived from an EMBL/GenBank/DDBJ whole genome shotgun (WGS) entry which is preliminary data.</text>
</comment>
<feature type="compositionally biased region" description="Acidic residues" evidence="1">
    <location>
        <begin position="1"/>
        <end position="10"/>
    </location>
</feature>
<reference evidence="3" key="1">
    <citation type="journal article" date="2019" name="Int. J. Syst. Evol. Microbiol.">
        <title>The Global Catalogue of Microorganisms (GCM) 10K type strain sequencing project: providing services to taxonomists for standard genome sequencing and annotation.</title>
        <authorList>
            <consortium name="The Broad Institute Genomics Platform"/>
            <consortium name="The Broad Institute Genome Sequencing Center for Infectious Disease"/>
            <person name="Wu L."/>
            <person name="Ma J."/>
        </authorList>
    </citation>
    <scope>NUCLEOTIDE SEQUENCE [LARGE SCALE GENOMIC DNA]</scope>
    <source>
        <strain evidence="3">JCM 16703</strain>
    </source>
</reference>
<dbReference type="RefSeq" id="WP_344733644.1">
    <property type="nucleotide sequence ID" value="NZ_BAAAZH010000016.1"/>
</dbReference>